<comment type="caution">
    <text evidence="3">The sequence shown here is derived from an EMBL/GenBank/DDBJ whole genome shotgun (WGS) entry which is preliminary data.</text>
</comment>
<evidence type="ECO:0000313" key="4">
    <source>
        <dbReference type="Proteomes" id="UP000198287"/>
    </source>
</evidence>
<feature type="signal peptide" evidence="2">
    <location>
        <begin position="1"/>
        <end position="25"/>
    </location>
</feature>
<feature type="transmembrane region" description="Helical" evidence="1">
    <location>
        <begin position="620"/>
        <end position="637"/>
    </location>
</feature>
<keyword evidence="2" id="KW-0732">Signal</keyword>
<feature type="transmembrane region" description="Helical" evidence="1">
    <location>
        <begin position="372"/>
        <end position="391"/>
    </location>
</feature>
<keyword evidence="4" id="KW-1185">Reference proteome</keyword>
<organism evidence="3 4">
    <name type="scientific">Folsomia candida</name>
    <name type="common">Springtail</name>
    <dbReference type="NCBI Taxonomy" id="158441"/>
    <lineage>
        <taxon>Eukaryota</taxon>
        <taxon>Metazoa</taxon>
        <taxon>Ecdysozoa</taxon>
        <taxon>Arthropoda</taxon>
        <taxon>Hexapoda</taxon>
        <taxon>Collembola</taxon>
        <taxon>Entomobryomorpha</taxon>
        <taxon>Isotomoidea</taxon>
        <taxon>Isotomidae</taxon>
        <taxon>Proisotominae</taxon>
        <taxon>Folsomia</taxon>
    </lineage>
</organism>
<evidence type="ECO:0000313" key="3">
    <source>
        <dbReference type="EMBL" id="OXA53936.1"/>
    </source>
</evidence>
<name>A0A226EB80_FOLCA</name>
<keyword evidence="1" id="KW-0472">Membrane</keyword>
<dbReference type="EMBL" id="LNIX01000005">
    <property type="protein sequence ID" value="OXA53936.1"/>
    <property type="molecule type" value="Genomic_DNA"/>
</dbReference>
<sequence length="702" mass="81187">MGSSTCHPNFATFLPLFSLLQGATSSDSRTGCILYLRVGQDVESMALEDDRILKFSHPSSAHYSLVIFNRALHVVPLLPVTSLPLISRHNGNLGVSLLSRSLLEEDGNRPDLDKEIVFGGYVPSLRHLIVRPEFIFVLIIRSNRVPRMSCWYGCLTFPFSVYLVLIESDGSNPFNHFEIEDIPIRHYYSRQLQKFEPIREEFAFRQLYKTPLLPTDTDHIGIQVTFMSPGSRNDLLCHLYGHRGIRGYYESQDYSSRIPICHSHLEEIVELAINLNFSLRRVPDMSGITLQFILTEDPPHGLANRYMWKDEVQAFIKYCRPYTRRLTSLKVWLTPFQTPVWVGLLLAFFVISLTTEDLSTAVATSNSTTDKIWSHVTVWLSSSYFLFFLLTREPIRNFTRGHVTFVILTLLLSWGYEGCFTTSLMTPSKPFRYKNVGEFINSSQIVIIHSANLNIAQTIDEKSPVFSTELERHGVAGKTRSFLIVRNTKIISDQYLTRWENLSSLGYLDTNVRNMVPVYMERLQMHMDSWKVKGEHETYICDQFPFSHVNTVYTYFKFVLARKAIMLHNAYLQSGILMFQDSINSNAFRIHSAEIARWGKPDKIGEGGDGFILLKHLRSLFYLNLAILSGLVIIFMLEIRDMIRYTGVLFWYKLMTMRAKLKRKLREDGRCEIAYLCHVKILSCNVTPDLLRRVFYERPPEW</sequence>
<feature type="transmembrane region" description="Helical" evidence="1">
    <location>
        <begin position="331"/>
        <end position="351"/>
    </location>
</feature>
<accession>A0A226EB80</accession>
<evidence type="ECO:0000256" key="1">
    <source>
        <dbReference type="SAM" id="Phobius"/>
    </source>
</evidence>
<dbReference type="AlphaFoldDB" id="A0A226EB80"/>
<protein>
    <submittedName>
        <fullName evidence="3">Uncharacterized protein</fullName>
    </submittedName>
</protein>
<proteinExistence type="predicted"/>
<reference evidence="3 4" key="1">
    <citation type="submission" date="2015-12" db="EMBL/GenBank/DDBJ databases">
        <title>The genome of Folsomia candida.</title>
        <authorList>
            <person name="Faddeeva A."/>
            <person name="Derks M.F."/>
            <person name="Anvar Y."/>
            <person name="Smit S."/>
            <person name="Van Straalen N."/>
            <person name="Roelofs D."/>
        </authorList>
    </citation>
    <scope>NUCLEOTIDE SEQUENCE [LARGE SCALE GENOMIC DNA]</scope>
    <source>
        <strain evidence="3 4">VU population</strain>
        <tissue evidence="3">Whole body</tissue>
    </source>
</reference>
<feature type="transmembrane region" description="Helical" evidence="1">
    <location>
        <begin position="403"/>
        <end position="425"/>
    </location>
</feature>
<evidence type="ECO:0000256" key="2">
    <source>
        <dbReference type="SAM" id="SignalP"/>
    </source>
</evidence>
<dbReference type="Proteomes" id="UP000198287">
    <property type="component" value="Unassembled WGS sequence"/>
</dbReference>
<keyword evidence="1" id="KW-1133">Transmembrane helix</keyword>
<feature type="chain" id="PRO_5012985594" evidence="2">
    <location>
        <begin position="26"/>
        <end position="702"/>
    </location>
</feature>
<gene>
    <name evidence="3" type="ORF">Fcan01_11712</name>
</gene>
<keyword evidence="1" id="KW-0812">Transmembrane</keyword>